<name>A0ACB9ET39_9ASTR</name>
<proteinExistence type="predicted"/>
<evidence type="ECO:0000313" key="2">
    <source>
        <dbReference type="Proteomes" id="UP001056120"/>
    </source>
</evidence>
<reference evidence="2" key="1">
    <citation type="journal article" date="2022" name="Mol. Ecol. Resour.">
        <title>The genomes of chicory, endive, great burdock and yacon provide insights into Asteraceae palaeo-polyploidization history and plant inulin production.</title>
        <authorList>
            <person name="Fan W."/>
            <person name="Wang S."/>
            <person name="Wang H."/>
            <person name="Wang A."/>
            <person name="Jiang F."/>
            <person name="Liu H."/>
            <person name="Zhao H."/>
            <person name="Xu D."/>
            <person name="Zhang Y."/>
        </authorList>
    </citation>
    <scope>NUCLEOTIDE SEQUENCE [LARGE SCALE GENOMIC DNA]</scope>
    <source>
        <strain evidence="2">cv. Yunnan</strain>
    </source>
</reference>
<comment type="caution">
    <text evidence="1">The sequence shown here is derived from an EMBL/GenBank/DDBJ whole genome shotgun (WGS) entry which is preliminary data.</text>
</comment>
<evidence type="ECO:0000313" key="1">
    <source>
        <dbReference type="EMBL" id="KAI3761856.1"/>
    </source>
</evidence>
<dbReference type="EMBL" id="CM042034">
    <property type="protein sequence ID" value="KAI3761856.1"/>
    <property type="molecule type" value="Genomic_DNA"/>
</dbReference>
<gene>
    <name evidence="1" type="ORF">L1987_52278</name>
</gene>
<reference evidence="1 2" key="2">
    <citation type="journal article" date="2022" name="Mol. Ecol. Resour.">
        <title>The genomes of chicory, endive, great burdock and yacon provide insights into Asteraceae paleo-polyploidization history and plant inulin production.</title>
        <authorList>
            <person name="Fan W."/>
            <person name="Wang S."/>
            <person name="Wang H."/>
            <person name="Wang A."/>
            <person name="Jiang F."/>
            <person name="Liu H."/>
            <person name="Zhao H."/>
            <person name="Xu D."/>
            <person name="Zhang Y."/>
        </authorList>
    </citation>
    <scope>NUCLEOTIDE SEQUENCE [LARGE SCALE GENOMIC DNA]</scope>
    <source>
        <strain evidence="2">cv. Yunnan</strain>
        <tissue evidence="1">Leaves</tissue>
    </source>
</reference>
<keyword evidence="2" id="KW-1185">Reference proteome</keyword>
<organism evidence="1 2">
    <name type="scientific">Smallanthus sonchifolius</name>
    <dbReference type="NCBI Taxonomy" id="185202"/>
    <lineage>
        <taxon>Eukaryota</taxon>
        <taxon>Viridiplantae</taxon>
        <taxon>Streptophyta</taxon>
        <taxon>Embryophyta</taxon>
        <taxon>Tracheophyta</taxon>
        <taxon>Spermatophyta</taxon>
        <taxon>Magnoliopsida</taxon>
        <taxon>eudicotyledons</taxon>
        <taxon>Gunneridae</taxon>
        <taxon>Pentapetalae</taxon>
        <taxon>asterids</taxon>
        <taxon>campanulids</taxon>
        <taxon>Asterales</taxon>
        <taxon>Asteraceae</taxon>
        <taxon>Asteroideae</taxon>
        <taxon>Heliantheae alliance</taxon>
        <taxon>Millerieae</taxon>
        <taxon>Smallanthus</taxon>
    </lineage>
</organism>
<sequence length="339" mass="36734">MNSKCFLLLFLFPVYIYAECTCEESYNTNNYNKNQALKFKLIAIASILVAGAVGICIPQFGKMFESFSPEGIVFLVVKFFAAGVILATGFVHVFPDANESLENPCLGDKAWGDFPLANFVAMLAAVTVMLVETVVTSIFNRLHYNNNVAELVHDEEKQEGNMHAHPQTFHGHATGSSEVLLRHRIISQVLEIGIIIHSVIIGISLGVSTHPKTIKPLIAALSFHQMFEGMGLGSCITEAKFKVGTVATMLILFSLTTPIGIAIGIGISNTYDENSQSALIIQGILNAASAGILIYMALVDLLAVDFMKSKVQTSTRLQTLAFISILLGLGCMSLLAKWA</sequence>
<accession>A0ACB9ET39</accession>
<protein>
    <submittedName>
        <fullName evidence="1">Uncharacterized protein</fullName>
    </submittedName>
</protein>
<dbReference type="Proteomes" id="UP001056120">
    <property type="component" value="Linkage Group LG17"/>
</dbReference>